<dbReference type="SUPFAM" id="SSF63829">
    <property type="entry name" value="Calcium-dependent phosphotriesterase"/>
    <property type="match status" value="1"/>
</dbReference>
<protein>
    <recommendedName>
        <fullName evidence="3">SMP-30/Gluconolactonase/LRE-like region domain-containing protein</fullName>
    </recommendedName>
</protein>
<dbReference type="InterPro" id="IPR011042">
    <property type="entry name" value="6-blade_b-propeller_TolB-like"/>
</dbReference>
<dbReference type="AlphaFoldDB" id="A0A084B4Y9"/>
<organism evidence="1 2">
    <name type="scientific">Stachybotrys chartarum (strain CBS 109288 / IBT 7711)</name>
    <name type="common">Toxic black mold</name>
    <name type="synonym">Stilbospora chartarum</name>
    <dbReference type="NCBI Taxonomy" id="1280523"/>
    <lineage>
        <taxon>Eukaryota</taxon>
        <taxon>Fungi</taxon>
        <taxon>Dikarya</taxon>
        <taxon>Ascomycota</taxon>
        <taxon>Pezizomycotina</taxon>
        <taxon>Sordariomycetes</taxon>
        <taxon>Hypocreomycetidae</taxon>
        <taxon>Hypocreales</taxon>
        <taxon>Stachybotryaceae</taxon>
        <taxon>Stachybotrys</taxon>
    </lineage>
</organism>
<dbReference type="PANTHER" id="PTHR11799:SF30">
    <property type="entry name" value="SERUM PARAOXONASE_ARYLESTERASE 2"/>
    <property type="match status" value="1"/>
</dbReference>
<keyword evidence="2" id="KW-1185">Reference proteome</keyword>
<dbReference type="Proteomes" id="UP000028045">
    <property type="component" value="Unassembled WGS sequence"/>
</dbReference>
<proteinExistence type="predicted"/>
<reference evidence="1 2" key="1">
    <citation type="journal article" date="2014" name="BMC Genomics">
        <title>Comparative genome sequencing reveals chemotype-specific gene clusters in the toxigenic black mold Stachybotrys.</title>
        <authorList>
            <person name="Semeiks J."/>
            <person name="Borek D."/>
            <person name="Otwinowski Z."/>
            <person name="Grishin N.V."/>
        </authorList>
    </citation>
    <scope>NUCLEOTIDE SEQUENCE [LARGE SCALE GENOMIC DNA]</scope>
    <source>
        <strain evidence="2">CBS 109288 / IBT 7711</strain>
    </source>
</reference>
<dbReference type="PANTHER" id="PTHR11799">
    <property type="entry name" value="PARAOXONASE"/>
    <property type="match status" value="1"/>
</dbReference>
<evidence type="ECO:0008006" key="3">
    <source>
        <dbReference type="Google" id="ProtNLM"/>
    </source>
</evidence>
<dbReference type="Gene3D" id="2.120.10.30">
    <property type="entry name" value="TolB, C-terminal domain"/>
    <property type="match status" value="1"/>
</dbReference>
<sequence>MAGFNIKSSLILALLLAPLVAYLAGRLRVLSLSYYNARGRMPLHANFSSYEIKFQDRIRNCEDVVLLRDRRIALLACDPGRDNWNTVMGDFVHGVEPDANAQVYAYKYDSEDPDALVRIEIVGLNDELRTIGFDFHEPSAMLLLTNHLRQGGPRIEQLRLDLDTFTATHLRSLSHPLISIPNAIAVQSDSQFFVTNQHRFVAARGRLLWFLESYLAPPLANVVHARILASGEVDAHVVARQAYPNGITLLNSTTLAVAATSQRLVHLYTVDKAKPGLSYPTLRPERTIRGLPFLPDNLVTAPDGALLIAGHPHLPSLTAFSHSRRICHRPEILAGAGTDAARKCENTRGASWVGEWTPQVGFRDIYSGWDYPTSATVVRNREHGMGIVAGLYAKGILVWRD</sequence>
<evidence type="ECO:0000313" key="1">
    <source>
        <dbReference type="EMBL" id="KEY72618.1"/>
    </source>
</evidence>
<dbReference type="EMBL" id="KL648054">
    <property type="protein sequence ID" value="KEY72618.1"/>
    <property type="molecule type" value="Genomic_DNA"/>
</dbReference>
<dbReference type="OrthoDB" id="5307922at2759"/>
<accession>A0A084B4Y9</accession>
<gene>
    <name evidence="1" type="ORF">S7711_06254</name>
</gene>
<evidence type="ECO:0000313" key="2">
    <source>
        <dbReference type="Proteomes" id="UP000028045"/>
    </source>
</evidence>
<name>A0A084B4Y9_STACB</name>
<dbReference type="InterPro" id="IPR051288">
    <property type="entry name" value="Serum_paraoxonase/arylesterase"/>
</dbReference>
<dbReference type="HOGENOM" id="CLU_035172_0_0_1"/>